<dbReference type="PANTHER" id="PTHR43266">
    <property type="entry name" value="MACROLIDE-EFFLUX PROTEIN"/>
    <property type="match status" value="1"/>
</dbReference>
<keyword evidence="2" id="KW-0813">Transport</keyword>
<dbReference type="Pfam" id="PF05977">
    <property type="entry name" value="MFS_3"/>
    <property type="match status" value="1"/>
</dbReference>
<gene>
    <name evidence="8" type="ORF">H9798_03265</name>
</gene>
<evidence type="ECO:0000256" key="3">
    <source>
        <dbReference type="ARBA" id="ARBA00022475"/>
    </source>
</evidence>
<evidence type="ECO:0000256" key="5">
    <source>
        <dbReference type="ARBA" id="ARBA00022989"/>
    </source>
</evidence>
<feature type="transmembrane region" description="Helical" evidence="7">
    <location>
        <begin position="7"/>
        <end position="33"/>
    </location>
</feature>
<keyword evidence="4 7" id="KW-0812">Transmembrane</keyword>
<name>A0A9D2H7I7_9FIRM</name>
<feature type="transmembrane region" description="Helical" evidence="7">
    <location>
        <begin position="351"/>
        <end position="369"/>
    </location>
</feature>
<feature type="transmembrane region" description="Helical" evidence="7">
    <location>
        <begin position="389"/>
        <end position="415"/>
    </location>
</feature>
<comment type="caution">
    <text evidence="8">The sequence shown here is derived from an EMBL/GenBank/DDBJ whole genome shotgun (WGS) entry which is preliminary data.</text>
</comment>
<keyword evidence="6 7" id="KW-0472">Membrane</keyword>
<evidence type="ECO:0000256" key="4">
    <source>
        <dbReference type="ARBA" id="ARBA00022692"/>
    </source>
</evidence>
<proteinExistence type="predicted"/>
<dbReference type="AlphaFoldDB" id="A0A9D2H7I7"/>
<dbReference type="GO" id="GO:0005886">
    <property type="term" value="C:plasma membrane"/>
    <property type="evidence" value="ECO:0007669"/>
    <property type="project" value="UniProtKB-SubCell"/>
</dbReference>
<feature type="transmembrane region" description="Helical" evidence="7">
    <location>
        <begin position="72"/>
        <end position="93"/>
    </location>
</feature>
<dbReference type="InterPro" id="IPR010290">
    <property type="entry name" value="TM_effector"/>
</dbReference>
<evidence type="ECO:0000313" key="9">
    <source>
        <dbReference type="Proteomes" id="UP000824223"/>
    </source>
</evidence>
<accession>A0A9D2H7I7</accession>
<dbReference type="Gene3D" id="1.20.1250.20">
    <property type="entry name" value="MFS general substrate transporter like domains"/>
    <property type="match status" value="1"/>
</dbReference>
<reference evidence="8" key="1">
    <citation type="journal article" date="2021" name="PeerJ">
        <title>Extensive microbial diversity within the chicken gut microbiome revealed by metagenomics and culture.</title>
        <authorList>
            <person name="Gilroy R."/>
            <person name="Ravi A."/>
            <person name="Getino M."/>
            <person name="Pursley I."/>
            <person name="Horton D.L."/>
            <person name="Alikhan N.F."/>
            <person name="Baker D."/>
            <person name="Gharbi K."/>
            <person name="Hall N."/>
            <person name="Watson M."/>
            <person name="Adriaenssens E.M."/>
            <person name="Foster-Nyarko E."/>
            <person name="Jarju S."/>
            <person name="Secka A."/>
            <person name="Antonio M."/>
            <person name="Oren A."/>
            <person name="Chaudhuri R.R."/>
            <person name="La Ragione R."/>
            <person name="Hildebrand F."/>
            <person name="Pallen M.J."/>
        </authorList>
    </citation>
    <scope>NUCLEOTIDE SEQUENCE</scope>
    <source>
        <strain evidence="8">ChiSjej2B20-11307</strain>
    </source>
</reference>
<dbReference type="Proteomes" id="UP000824223">
    <property type="component" value="Unassembled WGS sequence"/>
</dbReference>
<feature type="transmembrane region" description="Helical" evidence="7">
    <location>
        <begin position="215"/>
        <end position="232"/>
    </location>
</feature>
<protein>
    <submittedName>
        <fullName evidence="8">MFS transporter</fullName>
    </submittedName>
</protein>
<feature type="transmembrane region" description="Helical" evidence="7">
    <location>
        <begin position="39"/>
        <end position="60"/>
    </location>
</feature>
<dbReference type="InterPro" id="IPR036259">
    <property type="entry name" value="MFS_trans_sf"/>
</dbReference>
<dbReference type="SUPFAM" id="SSF103473">
    <property type="entry name" value="MFS general substrate transporter"/>
    <property type="match status" value="1"/>
</dbReference>
<dbReference type="CDD" id="cd06173">
    <property type="entry name" value="MFS_MefA_like"/>
    <property type="match status" value="1"/>
</dbReference>
<reference evidence="8" key="2">
    <citation type="submission" date="2021-04" db="EMBL/GenBank/DDBJ databases">
        <authorList>
            <person name="Gilroy R."/>
        </authorList>
    </citation>
    <scope>NUCLEOTIDE SEQUENCE</scope>
    <source>
        <strain evidence="8">ChiSjej2B20-11307</strain>
    </source>
</reference>
<evidence type="ECO:0000256" key="1">
    <source>
        <dbReference type="ARBA" id="ARBA00004651"/>
    </source>
</evidence>
<comment type="subcellular location">
    <subcellularLocation>
        <location evidence="1">Cell membrane</location>
        <topology evidence="1">Multi-pass membrane protein</topology>
    </subcellularLocation>
</comment>
<keyword evidence="3" id="KW-1003">Cell membrane</keyword>
<dbReference type="PANTHER" id="PTHR43266:SF10">
    <property type="entry name" value="BACILYSIN EXPORTER BACE-RELATED"/>
    <property type="match status" value="1"/>
</dbReference>
<sequence>MGNFKKYIVLWLSQSISQLGSSMTAFALVLWVYEQTHSTLSVSLISFCNYVPYILTSIFIGSFIDSHRKKSVMLVADSIPAMTSLFTLGFLIAGNLAVWHIYIVNMIVGVSMAFQQPASSVAIEKIVPKNKLSNVSGMNSFSGNLVIVFSPMLAAVFFSVGDLPLILLFDLFSFSVAFCVLLFLIRIPERLTKEKFKSPFAEILVGFHFLKTEKGILYIMFTMAVINFFSRLTYENILSPMILARSSENNLVLGIVNACMGIGGIVGGLLVSMKRESRKKANMIYVSAALSFLLGDLTMAVGRNVFFWSFAALAASLPLPFIMAGQNLILYKKIPDNIQGRIFAVKNAVQYSTIPFGILLGGYLSDYVFEPFMRSNSDVVTLLEKIVGTGAGGGMAVMFLCTGICGFTMSIFSLFCKEIQKLNDC</sequence>
<evidence type="ECO:0000256" key="6">
    <source>
        <dbReference type="ARBA" id="ARBA00023136"/>
    </source>
</evidence>
<feature type="transmembrane region" description="Helical" evidence="7">
    <location>
        <begin position="283"/>
        <end position="301"/>
    </location>
</feature>
<dbReference type="EMBL" id="DXAK01000012">
    <property type="protein sequence ID" value="HJA06157.1"/>
    <property type="molecule type" value="Genomic_DNA"/>
</dbReference>
<evidence type="ECO:0000313" key="8">
    <source>
        <dbReference type="EMBL" id="HJA06157.1"/>
    </source>
</evidence>
<feature type="transmembrane region" description="Helical" evidence="7">
    <location>
        <begin position="252"/>
        <end position="271"/>
    </location>
</feature>
<evidence type="ECO:0000256" key="2">
    <source>
        <dbReference type="ARBA" id="ARBA00022448"/>
    </source>
</evidence>
<keyword evidence="5 7" id="KW-1133">Transmembrane helix</keyword>
<evidence type="ECO:0000256" key="7">
    <source>
        <dbReference type="SAM" id="Phobius"/>
    </source>
</evidence>
<feature type="transmembrane region" description="Helical" evidence="7">
    <location>
        <begin position="166"/>
        <end position="185"/>
    </location>
</feature>
<organism evidence="8 9">
    <name type="scientific">Candidatus Mediterraneibacter pullicola</name>
    <dbReference type="NCBI Taxonomy" id="2838682"/>
    <lineage>
        <taxon>Bacteria</taxon>
        <taxon>Bacillati</taxon>
        <taxon>Bacillota</taxon>
        <taxon>Clostridia</taxon>
        <taxon>Lachnospirales</taxon>
        <taxon>Lachnospiraceae</taxon>
        <taxon>Mediterraneibacter</taxon>
    </lineage>
</organism>
<feature type="transmembrane region" description="Helical" evidence="7">
    <location>
        <begin position="139"/>
        <end position="160"/>
    </location>
</feature>
<feature type="transmembrane region" description="Helical" evidence="7">
    <location>
        <begin position="307"/>
        <end position="330"/>
    </location>
</feature>